<dbReference type="RefSeq" id="WP_188465440.1">
    <property type="nucleotide sequence ID" value="NZ_BMFQ01000003.1"/>
</dbReference>
<evidence type="ECO:0000313" key="3">
    <source>
        <dbReference type="Proteomes" id="UP000625976"/>
    </source>
</evidence>
<sequence length="380" mass="43937">MTSFQKALDKKIIQSLSNNYGIDNYDVYRFGEYNLKIHETNSSRKEVFIKELKKGIKTAINYHPEYKQYLNKGSNLVAPYLKEFENTWNNISVLDQDLLVSLLAFRVLGFKKVKLPRNNENYWQSIETSKTLVNYKDVYDPNFMHFMLYKFNLNPVGYDIKFYFSESRVAVDFLIEQYAYKIEDKVVVEAEPGDTVLDIGGCWGDTALYFAHKVGVKGQVYSFEFIPENLKLFKLNTEFNPNLLANIKLIPNPISNNSGDLIYFKDNGPASRVEFEPFEDQTGTATTVTVDDFVKTRKIEKIDFIKMDIEGAEPMALEGALETIKKFRPKLAIAIYHSIHDLATISNWILSLNLDYEIFIGHYTIHAEETICFAKPKENK</sequence>
<dbReference type="AlphaFoldDB" id="A0A917GQ08"/>
<evidence type="ECO:0000313" key="2">
    <source>
        <dbReference type="EMBL" id="GGG53221.1"/>
    </source>
</evidence>
<dbReference type="InterPro" id="IPR052514">
    <property type="entry name" value="SAM-dependent_MTase"/>
</dbReference>
<comment type="caution">
    <text evidence="2">The sequence shown here is derived from an EMBL/GenBank/DDBJ whole genome shotgun (WGS) entry which is preliminary data.</text>
</comment>
<dbReference type="SUPFAM" id="SSF53335">
    <property type="entry name" value="S-adenosyl-L-methionine-dependent methyltransferases"/>
    <property type="match status" value="1"/>
</dbReference>
<dbReference type="Proteomes" id="UP000625976">
    <property type="component" value="Unassembled WGS sequence"/>
</dbReference>
<organism evidence="2 3">
    <name type="scientific">Bizionia arctica</name>
    <dbReference type="NCBI Taxonomy" id="1495645"/>
    <lineage>
        <taxon>Bacteria</taxon>
        <taxon>Pseudomonadati</taxon>
        <taxon>Bacteroidota</taxon>
        <taxon>Flavobacteriia</taxon>
        <taxon>Flavobacteriales</taxon>
        <taxon>Flavobacteriaceae</taxon>
        <taxon>Bizionia</taxon>
    </lineage>
</organism>
<accession>A0A917GQ08</accession>
<evidence type="ECO:0000259" key="1">
    <source>
        <dbReference type="Pfam" id="PF05050"/>
    </source>
</evidence>
<name>A0A917GQ08_9FLAO</name>
<keyword evidence="3" id="KW-1185">Reference proteome</keyword>
<dbReference type="InterPro" id="IPR006342">
    <property type="entry name" value="FkbM_mtfrase"/>
</dbReference>
<feature type="domain" description="Methyltransferase FkbM" evidence="1">
    <location>
        <begin position="198"/>
        <end position="349"/>
    </location>
</feature>
<reference evidence="2" key="2">
    <citation type="submission" date="2020-09" db="EMBL/GenBank/DDBJ databases">
        <authorList>
            <person name="Sun Q."/>
            <person name="Zhou Y."/>
        </authorList>
    </citation>
    <scope>NUCLEOTIDE SEQUENCE</scope>
    <source>
        <strain evidence="2">CGMCC 1.12751</strain>
    </source>
</reference>
<gene>
    <name evidence="2" type="ORF">GCM10010976_25310</name>
</gene>
<dbReference type="Gene3D" id="3.40.50.150">
    <property type="entry name" value="Vaccinia Virus protein VP39"/>
    <property type="match status" value="1"/>
</dbReference>
<protein>
    <recommendedName>
        <fullName evidence="1">Methyltransferase FkbM domain-containing protein</fullName>
    </recommendedName>
</protein>
<dbReference type="Pfam" id="PF05050">
    <property type="entry name" value="Methyltransf_21"/>
    <property type="match status" value="1"/>
</dbReference>
<dbReference type="InterPro" id="IPR029063">
    <property type="entry name" value="SAM-dependent_MTases_sf"/>
</dbReference>
<proteinExistence type="predicted"/>
<reference evidence="2" key="1">
    <citation type="journal article" date="2014" name="Int. J. Syst. Evol. Microbiol.">
        <title>Complete genome sequence of Corynebacterium casei LMG S-19264T (=DSM 44701T), isolated from a smear-ripened cheese.</title>
        <authorList>
            <consortium name="US DOE Joint Genome Institute (JGI-PGF)"/>
            <person name="Walter F."/>
            <person name="Albersmeier A."/>
            <person name="Kalinowski J."/>
            <person name="Ruckert C."/>
        </authorList>
    </citation>
    <scope>NUCLEOTIDE SEQUENCE</scope>
    <source>
        <strain evidence="2">CGMCC 1.12751</strain>
    </source>
</reference>
<dbReference type="NCBIfam" id="TIGR01444">
    <property type="entry name" value="fkbM_fam"/>
    <property type="match status" value="1"/>
</dbReference>
<dbReference type="EMBL" id="BMFQ01000003">
    <property type="protein sequence ID" value="GGG53221.1"/>
    <property type="molecule type" value="Genomic_DNA"/>
</dbReference>
<dbReference type="PANTHER" id="PTHR34203">
    <property type="entry name" value="METHYLTRANSFERASE, FKBM FAMILY PROTEIN"/>
    <property type="match status" value="1"/>
</dbReference>
<dbReference type="PANTHER" id="PTHR34203:SF15">
    <property type="entry name" value="SLL1173 PROTEIN"/>
    <property type="match status" value="1"/>
</dbReference>